<dbReference type="EMBL" id="KV453925">
    <property type="protein sequence ID" value="ODV75868.1"/>
    <property type="molecule type" value="Genomic_DNA"/>
</dbReference>
<gene>
    <name evidence="3" type="primary">QTH1</name>
    <name evidence="3" type="ORF">BN1211_0470</name>
    <name evidence="4" type="ORF">CYBJADRAFT_165254</name>
</gene>
<evidence type="ECO:0000313" key="3">
    <source>
        <dbReference type="EMBL" id="CEP20571.1"/>
    </source>
</evidence>
<evidence type="ECO:0000259" key="2">
    <source>
        <dbReference type="Pfam" id="PF02894"/>
    </source>
</evidence>
<name>A0A0H5BYW6_CYBJN</name>
<evidence type="ECO:0000313" key="6">
    <source>
        <dbReference type="Proteomes" id="UP000094389"/>
    </source>
</evidence>
<dbReference type="Gene3D" id="3.40.50.720">
    <property type="entry name" value="NAD(P)-binding Rossmann-like Domain"/>
    <property type="match status" value="1"/>
</dbReference>
<dbReference type="OMA" id="VPDMTRW"/>
<accession>A0A0H5BYW6</accession>
<dbReference type="Proteomes" id="UP000094389">
    <property type="component" value="Unassembled WGS sequence"/>
</dbReference>
<dbReference type="SUPFAM" id="SSF55347">
    <property type="entry name" value="Glyceraldehyde-3-phosphate dehydrogenase-like, C-terminal domain"/>
    <property type="match status" value="1"/>
</dbReference>
<dbReference type="InterPro" id="IPR036291">
    <property type="entry name" value="NAD(P)-bd_dom_sf"/>
</dbReference>
<evidence type="ECO:0000259" key="1">
    <source>
        <dbReference type="Pfam" id="PF01408"/>
    </source>
</evidence>
<dbReference type="STRING" id="983966.A0A0H5BYW6"/>
<dbReference type="InterPro" id="IPR051450">
    <property type="entry name" value="Gfo/Idh/MocA_Oxidoreductases"/>
</dbReference>
<dbReference type="GeneID" id="30988350"/>
<dbReference type="OrthoDB" id="3978523at2759"/>
<reference evidence="3" key="1">
    <citation type="submission" date="2014-12" db="EMBL/GenBank/DDBJ databases">
        <authorList>
            <person name="Jaenicke S."/>
        </authorList>
    </citation>
    <scope>NUCLEOTIDE SEQUENCE [LARGE SCALE GENOMIC DNA]</scope>
    <source>
        <strain evidence="3">CBS1600</strain>
    </source>
</reference>
<dbReference type="SUPFAM" id="SSF51735">
    <property type="entry name" value="NAD(P)-binding Rossmann-fold domains"/>
    <property type="match status" value="1"/>
</dbReference>
<dbReference type="InterPro" id="IPR004104">
    <property type="entry name" value="Gfo/Idh/MocA-like_OxRdtase_C"/>
</dbReference>
<protein>
    <submittedName>
        <fullName evidence="4">NAD(P)-binding protein</fullName>
    </submittedName>
    <submittedName>
        <fullName evidence="3">QTH1 protein</fullName>
    </submittedName>
</protein>
<dbReference type="PANTHER" id="PTHR43377:SF1">
    <property type="entry name" value="BILIVERDIN REDUCTASE A"/>
    <property type="match status" value="1"/>
</dbReference>
<dbReference type="Proteomes" id="UP000038830">
    <property type="component" value="Unassembled WGS sequence"/>
</dbReference>
<feature type="domain" description="Gfo/Idh/MocA-like oxidoreductase C-terminal" evidence="2">
    <location>
        <begin position="147"/>
        <end position="361"/>
    </location>
</feature>
<reference evidence="4 6" key="3">
    <citation type="journal article" date="2016" name="Proc. Natl. Acad. Sci. U.S.A.">
        <title>Comparative genomics of biotechnologically important yeasts.</title>
        <authorList>
            <person name="Riley R."/>
            <person name="Haridas S."/>
            <person name="Wolfe K.H."/>
            <person name="Lopes M.R."/>
            <person name="Hittinger C.T."/>
            <person name="Goeker M."/>
            <person name="Salamov A.A."/>
            <person name="Wisecaver J.H."/>
            <person name="Long T.M."/>
            <person name="Calvey C.H."/>
            <person name="Aerts A.L."/>
            <person name="Barry K.W."/>
            <person name="Choi C."/>
            <person name="Clum A."/>
            <person name="Coughlan A.Y."/>
            <person name="Deshpande S."/>
            <person name="Douglass A.P."/>
            <person name="Hanson S.J."/>
            <person name="Klenk H.-P."/>
            <person name="LaButti K.M."/>
            <person name="Lapidus A."/>
            <person name="Lindquist E.A."/>
            <person name="Lipzen A.M."/>
            <person name="Meier-Kolthoff J.P."/>
            <person name="Ohm R.A."/>
            <person name="Otillar R.P."/>
            <person name="Pangilinan J.L."/>
            <person name="Peng Y."/>
            <person name="Rokas A."/>
            <person name="Rosa C.A."/>
            <person name="Scheuner C."/>
            <person name="Sibirny A.A."/>
            <person name="Slot J.C."/>
            <person name="Stielow J.B."/>
            <person name="Sun H."/>
            <person name="Kurtzman C.P."/>
            <person name="Blackwell M."/>
            <person name="Grigoriev I.V."/>
            <person name="Jeffries T.W."/>
        </authorList>
    </citation>
    <scope>NUCLEOTIDE SEQUENCE [LARGE SCALE GENOMIC DNA]</scope>
    <source>
        <strain evidence="6">ATCC 18201 / CBS 1600 / BCRC 20928 / JCM 3617 / NBRC 0987 / NRRL Y-1542</strain>
        <strain evidence="4">NRRL Y-1542</strain>
    </source>
</reference>
<dbReference type="InterPro" id="IPR000683">
    <property type="entry name" value="Gfo/Idh/MocA-like_OxRdtase_N"/>
</dbReference>
<organism evidence="3 5">
    <name type="scientific">Cyberlindnera jadinii (strain ATCC 18201 / CBS 1600 / BCRC 20928 / JCM 3617 / NBRC 0987 / NRRL Y-1542)</name>
    <name type="common">Torula yeast</name>
    <name type="synonym">Candida utilis</name>
    <dbReference type="NCBI Taxonomy" id="983966"/>
    <lineage>
        <taxon>Eukaryota</taxon>
        <taxon>Fungi</taxon>
        <taxon>Dikarya</taxon>
        <taxon>Ascomycota</taxon>
        <taxon>Saccharomycotina</taxon>
        <taxon>Saccharomycetes</taxon>
        <taxon>Phaffomycetales</taxon>
        <taxon>Phaffomycetaceae</taxon>
        <taxon>Cyberlindnera</taxon>
    </lineage>
</organism>
<proteinExistence type="predicted"/>
<dbReference type="GO" id="GO:0000166">
    <property type="term" value="F:nucleotide binding"/>
    <property type="evidence" value="ECO:0007669"/>
    <property type="project" value="InterPro"/>
</dbReference>
<accession>A0A1E4S8R4</accession>
<dbReference type="PANTHER" id="PTHR43377">
    <property type="entry name" value="BILIVERDIN REDUCTASE A"/>
    <property type="match status" value="1"/>
</dbReference>
<dbReference type="EMBL" id="CDQK01000001">
    <property type="protein sequence ID" value="CEP20571.1"/>
    <property type="molecule type" value="Genomic_DNA"/>
</dbReference>
<keyword evidence="6" id="KW-1185">Reference proteome</keyword>
<dbReference type="Gene3D" id="3.30.360.10">
    <property type="entry name" value="Dihydrodipicolinate Reductase, domain 2"/>
    <property type="match status" value="1"/>
</dbReference>
<dbReference type="AlphaFoldDB" id="A0A0H5BYW6"/>
<dbReference type="Pfam" id="PF02894">
    <property type="entry name" value="GFO_IDH_MocA_C"/>
    <property type="match status" value="1"/>
</dbReference>
<evidence type="ECO:0000313" key="4">
    <source>
        <dbReference type="EMBL" id="ODV75868.1"/>
    </source>
</evidence>
<dbReference type="RefSeq" id="XP_020072907.1">
    <property type="nucleotide sequence ID" value="XM_020213954.1"/>
</dbReference>
<dbReference type="Pfam" id="PF01408">
    <property type="entry name" value="GFO_IDH_MocA"/>
    <property type="match status" value="1"/>
</dbReference>
<feature type="domain" description="Gfo/Idh/MocA-like oxidoreductase N-terminal" evidence="1">
    <location>
        <begin position="7"/>
        <end position="128"/>
    </location>
</feature>
<sequence>MTIAVSNVVVVGYGLIGPRHAHAVNNCPSTNLVGIVESYLTEEKRQAALAEFPGVKFFSSVEECLESGVKIEGAVVCTPNHTHYAISKLLLQNNVNVLVEKPISPNVEEARELKRVALRHGVKLLVGHHRRFNPYVMATKRHLHKCGQIVAVDAVWCLKKCEEYFEQAPWRRSKEQGGGVLNINLVHDLDLLQYFLGPLSEVYASPVEKTRDPSEDSVEEGAVILMTFANGTRGTFIVCDNVVSPANFEMGTGENPLIPQIEDSTDGVFYRFFGTQGSLSVPDLRLFHQKDLKQPSWWEKICKEHLDEDLSSIPFALQMEHFGNVIQGEEEPTCTADDGVMAMNAVNAVIESLDTQKPVKVLNA</sequence>
<evidence type="ECO:0000313" key="5">
    <source>
        <dbReference type="Proteomes" id="UP000038830"/>
    </source>
</evidence>
<reference evidence="5" key="2">
    <citation type="journal article" date="2015" name="J. Biotechnol.">
        <title>The structure of the Cyberlindnera jadinii genome and its relation to Candida utilis analyzed by the occurrence of single nucleotide polymorphisms.</title>
        <authorList>
            <person name="Rupp O."/>
            <person name="Brinkrolf K."/>
            <person name="Buerth C."/>
            <person name="Kunigo M."/>
            <person name="Schneider J."/>
            <person name="Jaenicke S."/>
            <person name="Goesmann A."/>
            <person name="Puehler A."/>
            <person name="Jaeger K.-E."/>
            <person name="Ernst J.F."/>
        </authorList>
    </citation>
    <scope>NUCLEOTIDE SEQUENCE [LARGE SCALE GENOMIC DNA]</scope>
    <source>
        <strain evidence="5">ATCC 18201 / CBS 1600 / BCRC 20928 / JCM 3617 / NBRC 0987 / NRRL Y-1542</strain>
    </source>
</reference>